<gene>
    <name evidence="4" type="ORF">G2W53_000248</name>
    <name evidence="5" type="ORF">G2W53_000254</name>
    <name evidence="3" type="ORF">G2W53_044711</name>
</gene>
<feature type="region of interest" description="Disordered" evidence="1">
    <location>
        <begin position="112"/>
        <end position="143"/>
    </location>
</feature>
<evidence type="ECO:0000313" key="6">
    <source>
        <dbReference type="Proteomes" id="UP000634136"/>
    </source>
</evidence>
<proteinExistence type="predicted"/>
<dbReference type="EMBL" id="JAAIUW010000001">
    <property type="protein sequence ID" value="KAF7843343.1"/>
    <property type="molecule type" value="Genomic_DNA"/>
</dbReference>
<comment type="caution">
    <text evidence="5">The sequence shown here is derived from an EMBL/GenBank/DDBJ whole genome shotgun (WGS) entry which is preliminary data.</text>
</comment>
<organism evidence="5 6">
    <name type="scientific">Senna tora</name>
    <dbReference type="NCBI Taxonomy" id="362788"/>
    <lineage>
        <taxon>Eukaryota</taxon>
        <taxon>Viridiplantae</taxon>
        <taxon>Streptophyta</taxon>
        <taxon>Embryophyta</taxon>
        <taxon>Tracheophyta</taxon>
        <taxon>Spermatophyta</taxon>
        <taxon>Magnoliopsida</taxon>
        <taxon>eudicotyledons</taxon>
        <taxon>Gunneridae</taxon>
        <taxon>Pentapetalae</taxon>
        <taxon>rosids</taxon>
        <taxon>fabids</taxon>
        <taxon>Fabales</taxon>
        <taxon>Fabaceae</taxon>
        <taxon>Caesalpinioideae</taxon>
        <taxon>Cassia clade</taxon>
        <taxon>Senna</taxon>
    </lineage>
</organism>
<dbReference type="InterPro" id="IPR044730">
    <property type="entry name" value="RNase_H-like_dom_plant"/>
</dbReference>
<keyword evidence="6" id="KW-1185">Reference proteome</keyword>
<evidence type="ECO:0000313" key="4">
    <source>
        <dbReference type="EMBL" id="KAF7843343.1"/>
    </source>
</evidence>
<dbReference type="InterPro" id="IPR026960">
    <property type="entry name" value="RVT-Znf"/>
</dbReference>
<feature type="domain" description="RNase H type-1" evidence="2">
    <location>
        <begin position="371"/>
        <end position="501"/>
    </location>
</feature>
<name>A0A834XFC4_9FABA</name>
<dbReference type="EMBL" id="JAAIUW010000001">
    <property type="protein sequence ID" value="KAF7843349.1"/>
    <property type="molecule type" value="Genomic_DNA"/>
</dbReference>
<reference evidence="5" key="1">
    <citation type="submission" date="2020-09" db="EMBL/GenBank/DDBJ databases">
        <title>Genome-Enabled Discovery of Anthraquinone Biosynthesis in Senna tora.</title>
        <authorList>
            <person name="Kang S.-H."/>
            <person name="Pandey R.P."/>
            <person name="Lee C.-M."/>
            <person name="Sim J.-S."/>
            <person name="Jeong J.-T."/>
            <person name="Choi B.-S."/>
            <person name="Jung M."/>
            <person name="Ginzburg D."/>
            <person name="Zhao K."/>
            <person name="Won S.Y."/>
            <person name="Oh T.-J."/>
            <person name="Yu Y."/>
            <person name="Kim N.-H."/>
            <person name="Lee O.R."/>
            <person name="Lee T.-H."/>
            <person name="Bashyal P."/>
            <person name="Kim T.-S."/>
            <person name="Lee W.-H."/>
            <person name="Kawkins C."/>
            <person name="Kim C.-K."/>
            <person name="Kim J.S."/>
            <person name="Ahn B.O."/>
            <person name="Rhee S.Y."/>
            <person name="Sohng J.K."/>
        </authorList>
    </citation>
    <scope>NUCLEOTIDE SEQUENCE</scope>
    <source>
        <tissue evidence="5">Leaf</tissue>
    </source>
</reference>
<feature type="region of interest" description="Disordered" evidence="1">
    <location>
        <begin position="1"/>
        <end position="98"/>
    </location>
</feature>
<evidence type="ECO:0000313" key="5">
    <source>
        <dbReference type="EMBL" id="KAF7843349.1"/>
    </source>
</evidence>
<dbReference type="GO" id="GO:0004523">
    <property type="term" value="F:RNA-DNA hybrid ribonuclease activity"/>
    <property type="evidence" value="ECO:0007669"/>
    <property type="project" value="InterPro"/>
</dbReference>
<dbReference type="PROSITE" id="PS50879">
    <property type="entry name" value="RNASE_H_1"/>
    <property type="match status" value="1"/>
</dbReference>
<feature type="compositionally biased region" description="Acidic residues" evidence="1">
    <location>
        <begin position="118"/>
        <end position="143"/>
    </location>
</feature>
<dbReference type="InterPro" id="IPR053151">
    <property type="entry name" value="RNase_H-like"/>
</dbReference>
<evidence type="ECO:0000256" key="1">
    <source>
        <dbReference type="SAM" id="MobiDB-lite"/>
    </source>
</evidence>
<dbReference type="PANTHER" id="PTHR47723">
    <property type="entry name" value="OS05G0353850 PROTEIN"/>
    <property type="match status" value="1"/>
</dbReference>
<protein>
    <submittedName>
        <fullName evidence="5">Putative ribonuclease H protein</fullName>
    </submittedName>
</protein>
<dbReference type="InterPro" id="IPR012337">
    <property type="entry name" value="RNaseH-like_sf"/>
</dbReference>
<dbReference type="Gene3D" id="3.30.420.10">
    <property type="entry name" value="Ribonuclease H-like superfamily/Ribonuclease H"/>
    <property type="match status" value="1"/>
</dbReference>
<dbReference type="GO" id="GO:0003676">
    <property type="term" value="F:nucleic acid binding"/>
    <property type="evidence" value="ECO:0007669"/>
    <property type="project" value="InterPro"/>
</dbReference>
<dbReference type="OrthoDB" id="1001042at2759"/>
<dbReference type="PANTHER" id="PTHR47723:SF19">
    <property type="entry name" value="POLYNUCLEOTIDYL TRANSFERASE, RIBONUCLEASE H-LIKE SUPERFAMILY PROTEIN"/>
    <property type="match status" value="1"/>
</dbReference>
<feature type="compositionally biased region" description="Acidic residues" evidence="1">
    <location>
        <begin position="41"/>
        <end position="52"/>
    </location>
</feature>
<dbReference type="InterPro" id="IPR002156">
    <property type="entry name" value="RNaseH_domain"/>
</dbReference>
<dbReference type="CDD" id="cd06222">
    <property type="entry name" value="RNase_H_like"/>
    <property type="match status" value="1"/>
</dbReference>
<evidence type="ECO:0000313" key="3">
    <source>
        <dbReference type="EMBL" id="KAF7800797.1"/>
    </source>
</evidence>
<evidence type="ECO:0000259" key="2">
    <source>
        <dbReference type="PROSITE" id="PS50879"/>
    </source>
</evidence>
<dbReference type="Pfam" id="PF13966">
    <property type="entry name" value="zf-RVT"/>
    <property type="match status" value="1"/>
</dbReference>
<dbReference type="SUPFAM" id="SSF53098">
    <property type="entry name" value="Ribonuclease H-like"/>
    <property type="match status" value="1"/>
</dbReference>
<accession>A0A834XFC4</accession>
<feature type="compositionally biased region" description="Polar residues" evidence="1">
    <location>
        <begin position="1"/>
        <end position="16"/>
    </location>
</feature>
<dbReference type="AlphaFoldDB" id="A0A834XFC4"/>
<dbReference type="EMBL" id="JAAIUW010000159">
    <property type="protein sequence ID" value="KAF7800797.1"/>
    <property type="molecule type" value="Genomic_DNA"/>
</dbReference>
<dbReference type="Pfam" id="PF13456">
    <property type="entry name" value="RVT_3"/>
    <property type="match status" value="1"/>
</dbReference>
<dbReference type="Proteomes" id="UP000634136">
    <property type="component" value="Unassembled WGS sequence"/>
</dbReference>
<dbReference type="InterPro" id="IPR036397">
    <property type="entry name" value="RNaseH_sf"/>
</dbReference>
<sequence length="535" mass="60454">MGTESSLQESNPPLSTEEQDLLDRGKKKVKITDNVPHESAPEGEGEAQVEELETPKPMEEGSPMRNNGKQTDESMLDLDDGNSLGKPETKRGLWPNGGVQGLSYKERLLGINGRGNDDYTDDDPFDISEEEEEEMELEAPPETEDELFCPTLASATDWNSSEFGAGKDSFAWIFSKDGQFSTKSAYMDVVFSGNSNTGFIWKKIWKCPAIQRAQSFLWILSHDCIMTESQRLKRKLSNSDMCRRCNLSRESSLHAIRDCPLVKPLWYKIVDKKYWSNFFSLELRDWVVFNLSRVTSDRLNLPWSSTFGTTCWYIWKQRNDWVFNNKKASATVLTHAIDLHLQEITKALALRKDPKVNQKETCELITWKNPEKNWIKINVDGSYKSNTSSSACGGVARDHDGNWLFGFSKKIGASSALHAEIWSIWTAMKIAKDKDLPRIIIETDSKLALDLLLKNDDTCHPLSGLVRKIKVLLQDDWMINFSHIFREGNRVANALACHGHSASSPFVYFESAPSFCKGILLDDCKGTGFPRGSSC</sequence>